<reference evidence="1 2" key="1">
    <citation type="submission" date="2023-06" db="EMBL/GenBank/DDBJ databases">
        <title>Pelomonas sp. APW6 16S ribosomal RNA gene genome sequencing and assembly.</title>
        <authorList>
            <person name="Woo H."/>
        </authorList>
    </citation>
    <scope>NUCLEOTIDE SEQUENCE [LARGE SCALE GENOMIC DNA]</scope>
    <source>
        <strain evidence="1 2">APW6</strain>
    </source>
</reference>
<accession>A0ABT7LPG2</accession>
<comment type="caution">
    <text evidence="1">The sequence shown here is derived from an EMBL/GenBank/DDBJ whole genome shotgun (WGS) entry which is preliminary data.</text>
</comment>
<evidence type="ECO:0000313" key="1">
    <source>
        <dbReference type="EMBL" id="MDL5034664.1"/>
    </source>
</evidence>
<protein>
    <submittedName>
        <fullName evidence="1">Uncharacterized protein</fullName>
    </submittedName>
</protein>
<dbReference type="RefSeq" id="WP_285984739.1">
    <property type="nucleotide sequence ID" value="NZ_JASVDS010000011.1"/>
</dbReference>
<gene>
    <name evidence="1" type="ORF">QRD43_22365</name>
</gene>
<name>A0ABT7LPG2_9BURK</name>
<dbReference type="Proteomes" id="UP001238603">
    <property type="component" value="Unassembled WGS sequence"/>
</dbReference>
<evidence type="ECO:0000313" key="2">
    <source>
        <dbReference type="Proteomes" id="UP001238603"/>
    </source>
</evidence>
<organism evidence="1 2">
    <name type="scientific">Roseateles subflavus</name>
    <dbReference type="NCBI Taxonomy" id="3053353"/>
    <lineage>
        <taxon>Bacteria</taxon>
        <taxon>Pseudomonadati</taxon>
        <taxon>Pseudomonadota</taxon>
        <taxon>Betaproteobacteria</taxon>
        <taxon>Burkholderiales</taxon>
        <taxon>Sphaerotilaceae</taxon>
        <taxon>Roseateles</taxon>
    </lineage>
</organism>
<sequence>MNPKLLHAHPVAAPEVAEPPCVDVYAWRALETRSGSVHLVMLREGGVVRNTSAVAAVDPGLRTVTTSSNRRYQMCLPPEDEELAKAILLANAVRIGLGGAHDVSERLWAQLTAQPPGDGVR</sequence>
<proteinExistence type="predicted"/>
<dbReference type="EMBL" id="JASVDS010000011">
    <property type="protein sequence ID" value="MDL5034664.1"/>
    <property type="molecule type" value="Genomic_DNA"/>
</dbReference>
<keyword evidence="2" id="KW-1185">Reference proteome</keyword>